<dbReference type="Proteomes" id="UP000680304">
    <property type="component" value="Unassembled WGS sequence"/>
</dbReference>
<dbReference type="EMBL" id="BOVJ01000023">
    <property type="protein sequence ID" value="GIQ62190.1"/>
    <property type="molecule type" value="Genomic_DNA"/>
</dbReference>
<sequence>MRKTKKRKKSDQHRSERIERRQIRIAVQIRYIRLKRRGLVLHNLLHQEQNGFTHRRIAAFQHDRRLSIRKRQDGIQFPFLQSLLRIIRTVIENDTGAGVRKLPVQLLRHLNRTDVRSDRLAVKNKMNQRQYKQRGEKNQRHRTLVANKLANDPNGERTRSHA</sequence>
<organism evidence="1 2">
    <name type="scientific">Paenibacillus cisolokensis</name>
    <dbReference type="NCBI Taxonomy" id="1658519"/>
    <lineage>
        <taxon>Bacteria</taxon>
        <taxon>Bacillati</taxon>
        <taxon>Bacillota</taxon>
        <taxon>Bacilli</taxon>
        <taxon>Bacillales</taxon>
        <taxon>Paenibacillaceae</taxon>
        <taxon>Paenibacillus</taxon>
    </lineage>
</organism>
<proteinExistence type="predicted"/>
<keyword evidence="2" id="KW-1185">Reference proteome</keyword>
<evidence type="ECO:0000313" key="1">
    <source>
        <dbReference type="EMBL" id="GIQ62190.1"/>
    </source>
</evidence>
<comment type="caution">
    <text evidence="1">The sequence shown here is derived from an EMBL/GenBank/DDBJ whole genome shotgun (WGS) entry which is preliminary data.</text>
</comment>
<evidence type="ECO:0000313" key="2">
    <source>
        <dbReference type="Proteomes" id="UP000680304"/>
    </source>
</evidence>
<protein>
    <submittedName>
        <fullName evidence="1">Uncharacterized protein</fullName>
    </submittedName>
</protein>
<reference evidence="1 2" key="1">
    <citation type="submission" date="2021-04" db="EMBL/GenBank/DDBJ databases">
        <title>Draft genome sequence of Paenibacillus cisolokensis, LC2-13A.</title>
        <authorList>
            <person name="Uke A."/>
            <person name="Chhe C."/>
            <person name="Baramee S."/>
            <person name="Kosugi A."/>
        </authorList>
    </citation>
    <scope>NUCLEOTIDE SEQUENCE [LARGE SCALE GENOMIC DNA]</scope>
    <source>
        <strain evidence="1 2">LC2-13A</strain>
    </source>
</reference>
<gene>
    <name evidence="1" type="ORF">PACILC2_07580</name>
</gene>
<name>A0ABQ4N1Z4_9BACL</name>
<accession>A0ABQ4N1Z4</accession>